<evidence type="ECO:0000313" key="3">
    <source>
        <dbReference type="Proteomes" id="UP000217758"/>
    </source>
</evidence>
<feature type="coiled-coil region" evidence="1">
    <location>
        <begin position="37"/>
        <end position="64"/>
    </location>
</feature>
<accession>A0A1L7LLB8</accession>
<dbReference type="AlphaFoldDB" id="A0A1L7LLB8"/>
<dbReference type="RefSeq" id="WP_128833737.1">
    <property type="nucleotide sequence ID" value="NZ_AP014612.1"/>
</dbReference>
<dbReference type="Proteomes" id="UP000217758">
    <property type="component" value="Chromosome"/>
</dbReference>
<name>A0A1L7LLB8_9STRE</name>
<dbReference type="KEGG" id="strg:SRT_16950"/>
<organism evidence="2 3">
    <name type="scientific">Streptococcus troglodytae</name>
    <dbReference type="NCBI Taxonomy" id="1111760"/>
    <lineage>
        <taxon>Bacteria</taxon>
        <taxon>Bacillati</taxon>
        <taxon>Bacillota</taxon>
        <taxon>Bacilli</taxon>
        <taxon>Lactobacillales</taxon>
        <taxon>Streptococcaceae</taxon>
        <taxon>Streptococcus</taxon>
    </lineage>
</organism>
<protein>
    <submittedName>
        <fullName evidence="2">Uncharacterized protein</fullName>
    </submittedName>
</protein>
<keyword evidence="1" id="KW-0175">Coiled coil</keyword>
<evidence type="ECO:0000256" key="1">
    <source>
        <dbReference type="SAM" id="Coils"/>
    </source>
</evidence>
<proteinExistence type="predicted"/>
<reference evidence="2 3" key="1">
    <citation type="journal article" date="2016" name="Microbiol. Immunol.">
        <title>Complete genome sequence of Streptococcus troglodytae TKU31 isolated from the oral cavity of a chimpanzee (Pan troglodytes).</title>
        <authorList>
            <person name="Okamoto M."/>
            <person name="Naito M."/>
            <person name="Miyanohara M."/>
            <person name="Imai S."/>
            <person name="Nomura Y."/>
            <person name="Saito W."/>
            <person name="Momoi Y."/>
            <person name="Takada K."/>
            <person name="Miyabe-Nishiwaki T."/>
            <person name="Tomonaga M."/>
            <person name="Hanada N."/>
        </authorList>
    </citation>
    <scope>NUCLEOTIDE SEQUENCE [LARGE SCALE GENOMIC DNA]</scope>
    <source>
        <strain evidence="3">TKU 31</strain>
    </source>
</reference>
<gene>
    <name evidence="2" type="ORF">SRT_16950</name>
</gene>
<dbReference type="EMBL" id="AP014612">
    <property type="protein sequence ID" value="BAQ24956.1"/>
    <property type="molecule type" value="Genomic_DNA"/>
</dbReference>
<sequence>MKLKTFILSSLLGAGLYQMYYKREDIKTSFKESKTHYDKAKLDLNSIKENLAIIKQQKEKIQAINQDLTYKIRVFQKESQSHMDEIQKIVAKYHQED</sequence>
<keyword evidence="3" id="KW-1185">Reference proteome</keyword>
<evidence type="ECO:0000313" key="2">
    <source>
        <dbReference type="EMBL" id="BAQ24956.1"/>
    </source>
</evidence>